<dbReference type="GeneID" id="64661164"/>
<organism evidence="1 2">
    <name type="scientific">Suillus fuscotomentosus</name>
    <dbReference type="NCBI Taxonomy" id="1912939"/>
    <lineage>
        <taxon>Eukaryota</taxon>
        <taxon>Fungi</taxon>
        <taxon>Dikarya</taxon>
        <taxon>Basidiomycota</taxon>
        <taxon>Agaricomycotina</taxon>
        <taxon>Agaricomycetes</taxon>
        <taxon>Agaricomycetidae</taxon>
        <taxon>Boletales</taxon>
        <taxon>Suillineae</taxon>
        <taxon>Suillaceae</taxon>
        <taxon>Suillus</taxon>
    </lineage>
</organism>
<dbReference type="AlphaFoldDB" id="A0AAD4E7P7"/>
<evidence type="ECO:0000313" key="1">
    <source>
        <dbReference type="EMBL" id="KAG1901268.1"/>
    </source>
</evidence>
<keyword evidence="2" id="KW-1185">Reference proteome</keyword>
<dbReference type="RefSeq" id="XP_041226843.1">
    <property type="nucleotide sequence ID" value="XM_041366866.1"/>
</dbReference>
<dbReference type="EMBL" id="JABBWK010000022">
    <property type="protein sequence ID" value="KAG1901268.1"/>
    <property type="molecule type" value="Genomic_DNA"/>
</dbReference>
<accession>A0AAD4E7P7</accession>
<dbReference type="Proteomes" id="UP001195769">
    <property type="component" value="Unassembled WGS sequence"/>
</dbReference>
<evidence type="ECO:0000313" key="2">
    <source>
        <dbReference type="Proteomes" id="UP001195769"/>
    </source>
</evidence>
<comment type="caution">
    <text evidence="1">The sequence shown here is derived from an EMBL/GenBank/DDBJ whole genome shotgun (WGS) entry which is preliminary data.</text>
</comment>
<reference evidence="1" key="1">
    <citation type="journal article" date="2020" name="New Phytol.">
        <title>Comparative genomics reveals dynamic genome evolution in host specialist ectomycorrhizal fungi.</title>
        <authorList>
            <person name="Lofgren L.A."/>
            <person name="Nguyen N.H."/>
            <person name="Vilgalys R."/>
            <person name="Ruytinx J."/>
            <person name="Liao H.L."/>
            <person name="Branco S."/>
            <person name="Kuo A."/>
            <person name="LaButti K."/>
            <person name="Lipzen A."/>
            <person name="Andreopoulos W."/>
            <person name="Pangilinan J."/>
            <person name="Riley R."/>
            <person name="Hundley H."/>
            <person name="Na H."/>
            <person name="Barry K."/>
            <person name="Grigoriev I.V."/>
            <person name="Stajich J.E."/>
            <person name="Kennedy P.G."/>
        </authorList>
    </citation>
    <scope>NUCLEOTIDE SEQUENCE</scope>
    <source>
        <strain evidence="1">FC203</strain>
    </source>
</reference>
<gene>
    <name evidence="1" type="ORF">F5891DRAFT_1187548</name>
</gene>
<protein>
    <submittedName>
        <fullName evidence="1">Uncharacterized protein</fullName>
    </submittedName>
</protein>
<name>A0AAD4E7P7_9AGAM</name>
<sequence>MSRLSSGGATLIAIVSITPVTTIPSIITLAHIQYVESHFPSRIIAPGKISFATDSAVKNAEDTIREHAERHISYEFNIPAVNLKFFKECIDKVKLDDGQVIYIFQTSAVDGVIVKKIAIGPFEATISVDTDALTATVQIYLNLPIVGLLLSQAMGALKLNSNIEVDFNVAPGVGYRRYQGGYKQRCPRVLGLHLSWSGDKGLPCCLPHLNSGYFICDFIFVEWLQ</sequence>
<proteinExistence type="predicted"/>